<dbReference type="Proteomes" id="UP001482186">
    <property type="component" value="Unassembled WGS sequence"/>
</dbReference>
<organism evidence="7 8">
    <name type="scientific">Coprococcus ammoniilyticus</name>
    <dbReference type="NCBI Taxonomy" id="2981785"/>
    <lineage>
        <taxon>Bacteria</taxon>
        <taxon>Bacillati</taxon>
        <taxon>Bacillota</taxon>
        <taxon>Clostridia</taxon>
        <taxon>Lachnospirales</taxon>
        <taxon>Lachnospiraceae</taxon>
        <taxon>Coprococcus</taxon>
    </lineage>
</organism>
<evidence type="ECO:0000256" key="3">
    <source>
        <dbReference type="SAM" id="Phobius"/>
    </source>
</evidence>
<dbReference type="InterPro" id="IPR008979">
    <property type="entry name" value="Galactose-bd-like_sf"/>
</dbReference>
<feature type="domain" description="Calcineurin-like phosphoesterase" evidence="5">
    <location>
        <begin position="337"/>
        <end position="530"/>
    </location>
</feature>
<dbReference type="InterPro" id="IPR029052">
    <property type="entry name" value="Metallo-depent_PP-like"/>
</dbReference>
<proteinExistence type="predicted"/>
<feature type="domain" description="Purple acid phosphatase N-terminal" evidence="6">
    <location>
        <begin position="237"/>
        <end position="329"/>
    </location>
</feature>
<sequence>MKKHRRKTAGRLSALLSLLLVATMAQPLFQTRAAENDVTMDGNVTWSYLDDGSDPAGDSTTAGYDRTSWTKDDYDISAWKTATGPFGAKKGKINDLGGGCTPKTLLTQYKADGTTDIEAFFFRTDVTIPDASKVTKISGSVIYDDAATVYVNGVKIAGFDDDSITGNLQYGGSNAGDPKTETISTSDPAALAAVKDGKNVIAVELHQGRSSSSDIYFDMPTLTFETTVSVPVYTQKNISWTVGKDASEINVTWYADVDGTGTLLVAKNSEVSGNEMPADAKSFTANGTASNKSGYYNYQTTATGLSADTTYAYQLVNGETKSEIRAFTTGGTGSFSFAAAGDPQIGASGSSVNDTDGWEKTLKLISGNSAFDGVDFLLSAGDQVNTASNEDQYDGYLEHDTLLDLPTATVVGNHDSGSAAYDQHFNNPNESSYGTTAAGGDYYFVYNHVLFLALNSNNTSTAEHKAFMEQAIQATAGQDITWKVVVFHHSIYSVASHSLESGILTRREELVPVFKDLDIDVVLMGHDHVYCRTYMMDGLDPMTDASIYDDADYSSITNPTGILYVTLNSASGSKFYTIKNASFPYSRVMNQENVPNISRVDVSDSQFKVTTYRTSDMSVVDSFAINKKHVHNMKAVSAGEATCLDEGNIAYWYCDECGKYFRDADGEQEITLLDTVVAAKGHQYGAWQVVTAATTSATGIKKHECTVCGKVETAAIPVIQETTTENVTTEEETTEETTEKVTTEDATTETTQKATTEDVSTEDGRTTEDVTAEPTTELTEEDTTIDKTTEAMTGEMEDTESTTASGAGKDTGTTEDKTGKDSKLVKTGDTTPIIYVAVIGICACFVGAGCVFAKSRKNK</sequence>
<feature type="compositionally biased region" description="Basic and acidic residues" evidence="2">
    <location>
        <begin position="812"/>
        <end position="822"/>
    </location>
</feature>
<dbReference type="InterPro" id="IPR008963">
    <property type="entry name" value="Purple_acid_Pase-like_N"/>
</dbReference>
<evidence type="ECO:0000256" key="2">
    <source>
        <dbReference type="SAM" id="MobiDB-lite"/>
    </source>
</evidence>
<dbReference type="PANTHER" id="PTHR45867">
    <property type="entry name" value="PURPLE ACID PHOSPHATASE"/>
    <property type="match status" value="1"/>
</dbReference>
<feature type="transmembrane region" description="Helical" evidence="3">
    <location>
        <begin position="833"/>
        <end position="853"/>
    </location>
</feature>
<feature type="signal peptide" evidence="4">
    <location>
        <begin position="1"/>
        <end position="33"/>
    </location>
</feature>
<dbReference type="Gene3D" id="3.60.21.10">
    <property type="match status" value="1"/>
</dbReference>
<dbReference type="Gene3D" id="2.60.120.260">
    <property type="entry name" value="Galactose-binding domain-like"/>
    <property type="match status" value="1"/>
</dbReference>
<gene>
    <name evidence="7" type="ORF">AAAT04_00580</name>
</gene>
<dbReference type="Pfam" id="PF00149">
    <property type="entry name" value="Metallophos"/>
    <property type="match status" value="1"/>
</dbReference>
<reference evidence="7 8" key="1">
    <citation type="submission" date="2024-04" db="EMBL/GenBank/DDBJ databases">
        <title>Human intestinal bacterial collection.</title>
        <authorList>
            <person name="Pauvert C."/>
            <person name="Hitch T.C.A."/>
            <person name="Clavel T."/>
        </authorList>
    </citation>
    <scope>NUCLEOTIDE SEQUENCE [LARGE SCALE GENOMIC DNA]</scope>
    <source>
        <strain evidence="7 8">CLA-AA-H141</strain>
    </source>
</reference>
<keyword evidence="3" id="KW-1133">Transmembrane helix</keyword>
<dbReference type="EC" id="3.1.-.-" evidence="7"/>
<keyword evidence="8" id="KW-1185">Reference proteome</keyword>
<feature type="chain" id="PRO_5046238909" evidence="4">
    <location>
        <begin position="34"/>
        <end position="859"/>
    </location>
</feature>
<protein>
    <submittedName>
        <fullName evidence="7">FN3 domain-containing metallophosphoesterase family protein</fullName>
        <ecNumber evidence="7">3.1.-.-</ecNumber>
    </submittedName>
</protein>
<dbReference type="SUPFAM" id="SSF49363">
    <property type="entry name" value="Purple acid phosphatase, N-terminal domain"/>
    <property type="match status" value="1"/>
</dbReference>
<evidence type="ECO:0000259" key="5">
    <source>
        <dbReference type="Pfam" id="PF00149"/>
    </source>
</evidence>
<evidence type="ECO:0000313" key="7">
    <source>
        <dbReference type="EMBL" id="MEQ2452543.1"/>
    </source>
</evidence>
<evidence type="ECO:0000256" key="1">
    <source>
        <dbReference type="ARBA" id="ARBA00022729"/>
    </source>
</evidence>
<comment type="caution">
    <text evidence="7">The sequence shown here is derived from an EMBL/GenBank/DDBJ whole genome shotgun (WGS) entry which is preliminary data.</text>
</comment>
<dbReference type="PANTHER" id="PTHR45867:SF3">
    <property type="entry name" value="ACID PHOSPHATASE TYPE 7"/>
    <property type="match status" value="1"/>
</dbReference>
<dbReference type="Gene3D" id="2.60.40.380">
    <property type="entry name" value="Purple acid phosphatase-like, N-terminal"/>
    <property type="match status" value="1"/>
</dbReference>
<keyword evidence="3" id="KW-0812">Transmembrane</keyword>
<dbReference type="SUPFAM" id="SSF49785">
    <property type="entry name" value="Galactose-binding domain-like"/>
    <property type="match status" value="1"/>
</dbReference>
<accession>A0ABV1EGZ8</accession>
<evidence type="ECO:0000313" key="8">
    <source>
        <dbReference type="Proteomes" id="UP001482186"/>
    </source>
</evidence>
<dbReference type="InterPro" id="IPR015914">
    <property type="entry name" value="PAPs_N"/>
</dbReference>
<evidence type="ECO:0000259" key="6">
    <source>
        <dbReference type="Pfam" id="PF16656"/>
    </source>
</evidence>
<keyword evidence="7" id="KW-0378">Hydrolase</keyword>
<dbReference type="SUPFAM" id="SSF56300">
    <property type="entry name" value="Metallo-dependent phosphatases"/>
    <property type="match status" value="1"/>
</dbReference>
<dbReference type="EMBL" id="JBBNFM010000001">
    <property type="protein sequence ID" value="MEQ2452543.1"/>
    <property type="molecule type" value="Genomic_DNA"/>
</dbReference>
<dbReference type="GO" id="GO:0016787">
    <property type="term" value="F:hydrolase activity"/>
    <property type="evidence" value="ECO:0007669"/>
    <property type="project" value="UniProtKB-KW"/>
</dbReference>
<name>A0ABV1EGZ8_9FIRM</name>
<feature type="compositionally biased region" description="Low complexity" evidence="2">
    <location>
        <begin position="744"/>
        <end position="758"/>
    </location>
</feature>
<dbReference type="RefSeq" id="WP_349115514.1">
    <property type="nucleotide sequence ID" value="NZ_JBBNFM010000001.1"/>
</dbReference>
<feature type="region of interest" description="Disordered" evidence="2">
    <location>
        <begin position="724"/>
        <end position="822"/>
    </location>
</feature>
<evidence type="ECO:0000256" key="4">
    <source>
        <dbReference type="SAM" id="SignalP"/>
    </source>
</evidence>
<keyword evidence="1 4" id="KW-0732">Signal</keyword>
<keyword evidence="3" id="KW-0472">Membrane</keyword>
<dbReference type="Pfam" id="PF16656">
    <property type="entry name" value="Pur_ac_phosph_N"/>
    <property type="match status" value="1"/>
</dbReference>
<dbReference type="InterPro" id="IPR004843">
    <property type="entry name" value="Calcineurin-like_PHP"/>
</dbReference>